<organism evidence="1 2">
    <name type="scientific">Rhizoctonia solani</name>
    <dbReference type="NCBI Taxonomy" id="456999"/>
    <lineage>
        <taxon>Eukaryota</taxon>
        <taxon>Fungi</taxon>
        <taxon>Dikarya</taxon>
        <taxon>Basidiomycota</taxon>
        <taxon>Agaricomycotina</taxon>
        <taxon>Agaricomycetes</taxon>
        <taxon>Cantharellales</taxon>
        <taxon>Ceratobasidiaceae</taxon>
        <taxon>Rhizoctonia</taxon>
    </lineage>
</organism>
<evidence type="ECO:0000313" key="2">
    <source>
        <dbReference type="Proteomes" id="UP000663853"/>
    </source>
</evidence>
<evidence type="ECO:0000313" key="1">
    <source>
        <dbReference type="EMBL" id="CAE6467115.1"/>
    </source>
</evidence>
<protein>
    <submittedName>
        <fullName evidence="1">Uncharacterized protein</fullName>
    </submittedName>
</protein>
<name>A0A8H3BX44_9AGAM</name>
<dbReference type="EMBL" id="CAJMXA010001651">
    <property type="protein sequence ID" value="CAE6467115.1"/>
    <property type="molecule type" value="Genomic_DNA"/>
</dbReference>
<comment type="caution">
    <text evidence="1">The sequence shown here is derived from an EMBL/GenBank/DDBJ whole genome shotgun (WGS) entry which is preliminary data.</text>
</comment>
<dbReference type="Proteomes" id="UP000663853">
    <property type="component" value="Unassembled WGS sequence"/>
</dbReference>
<proteinExistence type="predicted"/>
<gene>
    <name evidence="1" type="ORF">RDB_LOCUS70023</name>
</gene>
<accession>A0A8H3BX44</accession>
<reference evidence="1" key="1">
    <citation type="submission" date="2021-01" db="EMBL/GenBank/DDBJ databases">
        <authorList>
            <person name="Kaushik A."/>
        </authorList>
    </citation>
    <scope>NUCLEOTIDE SEQUENCE</scope>
    <source>
        <strain evidence="1">AG6-10EEA</strain>
    </source>
</reference>
<sequence length="145" mass="16362">MEAVATIFQYRHDTMVFRSFQDWISGKCSARQGRAGGYGPDRAGKRHRRLQYYGLEIIRVHSGQTWLGNRIDYRFTPRSLQLGSTQAPPCVHGRPLRSVPVPVSVSSRNGGRSSRRYNARAWGALQWVNGSCNSTPEPTPMLARK</sequence>
<dbReference type="AlphaFoldDB" id="A0A8H3BX44"/>